<name>E4ZG89_LEPMJ</name>
<reference evidence="3" key="1">
    <citation type="journal article" date="2011" name="Nat. Commun.">
        <title>Effector diversification within compartments of the Leptosphaeria maculans genome affected by Repeat-Induced Point mutations.</title>
        <authorList>
            <person name="Rouxel T."/>
            <person name="Grandaubert J."/>
            <person name="Hane J.K."/>
            <person name="Hoede C."/>
            <person name="van de Wouw A.P."/>
            <person name="Couloux A."/>
            <person name="Dominguez V."/>
            <person name="Anthouard V."/>
            <person name="Bally P."/>
            <person name="Bourras S."/>
            <person name="Cozijnsen A.J."/>
            <person name="Ciuffetti L.M."/>
            <person name="Degrave A."/>
            <person name="Dilmaghani A."/>
            <person name="Duret L."/>
            <person name="Fudal I."/>
            <person name="Goodwin S.B."/>
            <person name="Gout L."/>
            <person name="Glaser N."/>
            <person name="Linglin J."/>
            <person name="Kema G.H.J."/>
            <person name="Lapalu N."/>
            <person name="Lawrence C.B."/>
            <person name="May K."/>
            <person name="Meyer M."/>
            <person name="Ollivier B."/>
            <person name="Poulain J."/>
            <person name="Schoch C.L."/>
            <person name="Simon A."/>
            <person name="Spatafora J.W."/>
            <person name="Stachowiak A."/>
            <person name="Turgeon B.G."/>
            <person name="Tyler B.M."/>
            <person name="Vincent D."/>
            <person name="Weissenbach J."/>
            <person name="Amselem J."/>
            <person name="Quesneville H."/>
            <person name="Oliver R.P."/>
            <person name="Wincker P."/>
            <person name="Balesdent M.-H."/>
            <person name="Howlett B.J."/>
        </authorList>
    </citation>
    <scope>NUCLEOTIDE SEQUENCE [LARGE SCALE GENOMIC DNA]</scope>
    <source>
        <strain evidence="3">JN3 / isolate v23.1.3 / race Av1-4-5-6-7-8</strain>
    </source>
</reference>
<dbReference type="HOGENOM" id="CLU_2622452_0_0_1"/>
<dbReference type="AlphaFoldDB" id="E4ZG89"/>
<protein>
    <submittedName>
        <fullName evidence="2">Uncharacterized protein</fullName>
    </submittedName>
</protein>
<dbReference type="EMBL" id="FP929064">
    <property type="protein sequence ID" value="CBX90309.1"/>
    <property type="molecule type" value="Genomic_DNA"/>
</dbReference>
<evidence type="ECO:0000313" key="3">
    <source>
        <dbReference type="Proteomes" id="UP000002668"/>
    </source>
</evidence>
<dbReference type="VEuPathDB" id="FungiDB:LEMA_uP064350.1"/>
<feature type="compositionally biased region" description="Polar residues" evidence="1">
    <location>
        <begin position="25"/>
        <end position="39"/>
    </location>
</feature>
<evidence type="ECO:0000313" key="2">
    <source>
        <dbReference type="EMBL" id="CBX90309.1"/>
    </source>
</evidence>
<gene>
    <name evidence="2" type="ORF">LEMA_uP064350.1</name>
</gene>
<keyword evidence="3" id="KW-1185">Reference proteome</keyword>
<organism evidence="2 3">
    <name type="scientific">Leptosphaeria maculans (strain JN3 / isolate v23.1.3 / race Av1-4-5-6-7-8)</name>
    <name type="common">Blackleg fungus</name>
    <name type="synonym">Phoma lingam</name>
    <dbReference type="NCBI Taxonomy" id="985895"/>
    <lineage>
        <taxon>Eukaryota</taxon>
        <taxon>Fungi</taxon>
        <taxon>Dikarya</taxon>
        <taxon>Ascomycota</taxon>
        <taxon>Pezizomycotina</taxon>
        <taxon>Dothideomycetes</taxon>
        <taxon>Pleosporomycetidae</taxon>
        <taxon>Pleosporales</taxon>
        <taxon>Pleosporineae</taxon>
        <taxon>Leptosphaeriaceae</taxon>
        <taxon>Plenodomus</taxon>
        <taxon>Plenodomus lingam/Leptosphaeria maculans species complex</taxon>
    </lineage>
</organism>
<evidence type="ECO:0000256" key="1">
    <source>
        <dbReference type="SAM" id="MobiDB-lite"/>
    </source>
</evidence>
<feature type="region of interest" description="Disordered" evidence="1">
    <location>
        <begin position="25"/>
        <end position="51"/>
    </location>
</feature>
<dbReference type="Proteomes" id="UP000002668">
    <property type="component" value="Genome"/>
</dbReference>
<dbReference type="InParanoid" id="E4ZG89"/>
<sequence length="78" mass="8032">MLPTSPFTRKHRAAVVFADDSGLTTKHSTAPQSTAQVRSGQAGLRAGSPSVSAAQQAQGKAGCERNGLSISFCILAVF</sequence>
<proteinExistence type="predicted"/>
<accession>E4ZG89</accession>